<dbReference type="Pfam" id="PF00941">
    <property type="entry name" value="FAD_binding_5"/>
    <property type="match status" value="1"/>
</dbReference>
<proteinExistence type="predicted"/>
<evidence type="ECO:0000313" key="5">
    <source>
        <dbReference type="Proteomes" id="UP001549162"/>
    </source>
</evidence>
<dbReference type="PANTHER" id="PTHR42659">
    <property type="entry name" value="XANTHINE DEHYDROGENASE SUBUNIT C-RELATED"/>
    <property type="match status" value="1"/>
</dbReference>
<dbReference type="InterPro" id="IPR050031">
    <property type="entry name" value="XdhB_XDHase"/>
</dbReference>
<dbReference type="InterPro" id="IPR036683">
    <property type="entry name" value="CO_DH_flav_C_dom_sf"/>
</dbReference>
<dbReference type="GO" id="GO:0004854">
    <property type="term" value="F:xanthine dehydrogenase activity"/>
    <property type="evidence" value="ECO:0007669"/>
    <property type="project" value="UniProtKB-EC"/>
</dbReference>
<feature type="domain" description="FAD-binding PCMH-type" evidence="3">
    <location>
        <begin position="1"/>
        <end position="176"/>
    </location>
</feature>
<dbReference type="NCBIfam" id="NF043083">
    <property type="entry name" value="XdhB_XDHase"/>
    <property type="match status" value="1"/>
</dbReference>
<dbReference type="InterPro" id="IPR005107">
    <property type="entry name" value="CO_DH_flav_C"/>
</dbReference>
<sequence length="295" mass="32480">MYDIKKVYEAYTIEDIIKLRQAHPKAILIGGGSDVLIKIREGKMAGSELISIYLCDELRGIDILDDGSLRVGALSSFTTITENDLVQKCCPTLGEAVDTAGGPQLRNIATIGGNLSNGVPSADSATTVLAYDAIIELQGANGVREVPATEFYLGFGKVDIKADEVLTAIKIKKESYENYHGHYFKYAMRNAMDIATSSCSVNIKLSDNNIVEDARAAYGVAGPTPTRVFEAENWFKGKEFNDENMKEFAKKALDELAPRDSWRASKALRTQLLYEICYRSLKEIEVKYKGGQNAH</sequence>
<evidence type="ECO:0000259" key="3">
    <source>
        <dbReference type="PROSITE" id="PS51387"/>
    </source>
</evidence>
<evidence type="ECO:0000256" key="2">
    <source>
        <dbReference type="ARBA" id="ARBA00023002"/>
    </source>
</evidence>
<gene>
    <name evidence="4" type="ORF">ABID14_001280</name>
</gene>
<dbReference type="SUPFAM" id="SSF56176">
    <property type="entry name" value="FAD-binding/transporter-associated domain-like"/>
    <property type="match status" value="1"/>
</dbReference>
<keyword evidence="1" id="KW-0285">Flavoprotein</keyword>
<dbReference type="InterPro" id="IPR036318">
    <property type="entry name" value="FAD-bd_PCMH-like_sf"/>
</dbReference>
<dbReference type="EC" id="1.17.1.4" evidence="4"/>
<dbReference type="NCBIfam" id="NF007427">
    <property type="entry name" value="PRK09971.1"/>
    <property type="match status" value="1"/>
</dbReference>
<dbReference type="PROSITE" id="PS51387">
    <property type="entry name" value="FAD_PCMH"/>
    <property type="match status" value="1"/>
</dbReference>
<protein>
    <submittedName>
        <fullName evidence="4">Xanthine dehydrogenase FAD-binding subunit</fullName>
        <ecNumber evidence="4">1.17.1.4</ecNumber>
    </submittedName>
</protein>
<dbReference type="Pfam" id="PF03450">
    <property type="entry name" value="CO_deh_flav_C"/>
    <property type="match status" value="1"/>
</dbReference>
<comment type="caution">
    <text evidence="4">The sequence shown here is derived from an EMBL/GenBank/DDBJ whole genome shotgun (WGS) entry which is preliminary data.</text>
</comment>
<dbReference type="SUPFAM" id="SSF55447">
    <property type="entry name" value="CO dehydrogenase flavoprotein C-terminal domain-like"/>
    <property type="match status" value="1"/>
</dbReference>
<dbReference type="InterPro" id="IPR016166">
    <property type="entry name" value="FAD-bd_PCMH"/>
</dbReference>
<dbReference type="PANTHER" id="PTHR42659:SF9">
    <property type="entry name" value="XANTHINE DEHYDROGENASE FAD-BINDING SUBUNIT XDHB-RELATED"/>
    <property type="match status" value="1"/>
</dbReference>
<accession>A0ABV2JA62</accession>
<name>A0ABV2JA62_9FIRM</name>
<dbReference type="EMBL" id="JBEPMA010000007">
    <property type="protein sequence ID" value="MET3617646.1"/>
    <property type="molecule type" value="Genomic_DNA"/>
</dbReference>
<dbReference type="InterPro" id="IPR002346">
    <property type="entry name" value="Mopterin_DH_FAD-bd"/>
</dbReference>
<dbReference type="Gene3D" id="3.30.465.10">
    <property type="match status" value="1"/>
</dbReference>
<dbReference type="SMART" id="SM01092">
    <property type="entry name" value="CO_deh_flav_C"/>
    <property type="match status" value="1"/>
</dbReference>
<evidence type="ECO:0000256" key="1">
    <source>
        <dbReference type="ARBA" id="ARBA00022630"/>
    </source>
</evidence>
<dbReference type="Proteomes" id="UP001549162">
    <property type="component" value="Unassembled WGS sequence"/>
</dbReference>
<keyword evidence="5" id="KW-1185">Reference proteome</keyword>
<keyword evidence="2 4" id="KW-0560">Oxidoreductase</keyword>
<dbReference type="RefSeq" id="WP_354368289.1">
    <property type="nucleotide sequence ID" value="NZ_JBEPMA010000007.1"/>
</dbReference>
<dbReference type="Gene3D" id="3.30.390.50">
    <property type="entry name" value="CO dehydrogenase flavoprotein, C-terminal domain"/>
    <property type="match status" value="1"/>
</dbReference>
<dbReference type="InterPro" id="IPR016169">
    <property type="entry name" value="FAD-bd_PCMH_sub2"/>
</dbReference>
<dbReference type="InterPro" id="IPR051312">
    <property type="entry name" value="Diverse_Substr_Oxidored"/>
</dbReference>
<evidence type="ECO:0000313" key="4">
    <source>
        <dbReference type="EMBL" id="MET3617646.1"/>
    </source>
</evidence>
<organism evidence="4 5">
    <name type="scientific">Peptoniphilus olsenii</name>
    <dbReference type="NCBI Taxonomy" id="411570"/>
    <lineage>
        <taxon>Bacteria</taxon>
        <taxon>Bacillati</taxon>
        <taxon>Bacillota</taxon>
        <taxon>Tissierellia</taxon>
        <taxon>Tissierellales</taxon>
        <taxon>Peptoniphilaceae</taxon>
        <taxon>Peptoniphilus</taxon>
    </lineage>
</organism>
<reference evidence="4 5" key="1">
    <citation type="submission" date="2024-06" db="EMBL/GenBank/DDBJ databases">
        <title>Genomic Encyclopedia of Type Strains, Phase IV (KMG-IV): sequencing the most valuable type-strain genomes for metagenomic binning, comparative biology and taxonomic classification.</title>
        <authorList>
            <person name="Goeker M."/>
        </authorList>
    </citation>
    <scope>NUCLEOTIDE SEQUENCE [LARGE SCALE GENOMIC DNA]</scope>
    <source>
        <strain evidence="4 5">DSM 21460</strain>
    </source>
</reference>